<proteinExistence type="predicted"/>
<evidence type="ECO:0000313" key="1">
    <source>
        <dbReference type="EMBL" id="DAE10206.1"/>
    </source>
</evidence>
<accession>A0A8S5PT20</accession>
<name>A0A8S5PT20_9CAUD</name>
<protein>
    <submittedName>
        <fullName evidence="1">Uncharacterized protein</fullName>
    </submittedName>
</protein>
<reference evidence="1" key="1">
    <citation type="journal article" date="2021" name="Proc. Natl. Acad. Sci. U.S.A.">
        <title>A Catalog of Tens of Thousands of Viruses from Human Metagenomes Reveals Hidden Associations with Chronic Diseases.</title>
        <authorList>
            <person name="Tisza M.J."/>
            <person name="Buck C.B."/>
        </authorList>
    </citation>
    <scope>NUCLEOTIDE SEQUENCE</scope>
    <source>
        <strain evidence="1">CtzS633</strain>
    </source>
</reference>
<dbReference type="EMBL" id="BK015505">
    <property type="protein sequence ID" value="DAE10206.1"/>
    <property type="molecule type" value="Genomic_DNA"/>
</dbReference>
<sequence length="54" mass="6310">MYFVRLLNLYTDRTEAIIVYSPLPVGSVIGWGHDEHRSDKIARWTVQSCEEYHG</sequence>
<organism evidence="1">
    <name type="scientific">Myoviridae sp. ctzS633</name>
    <dbReference type="NCBI Taxonomy" id="2825212"/>
    <lineage>
        <taxon>Viruses</taxon>
        <taxon>Duplodnaviria</taxon>
        <taxon>Heunggongvirae</taxon>
        <taxon>Uroviricota</taxon>
        <taxon>Caudoviricetes</taxon>
    </lineage>
</organism>